<dbReference type="SMART" id="SM00100">
    <property type="entry name" value="cNMP"/>
    <property type="match status" value="1"/>
</dbReference>
<keyword evidence="2" id="KW-0808">Transferase</keyword>
<dbReference type="Pfam" id="PF00027">
    <property type="entry name" value="cNMP_binding"/>
    <property type="match status" value="1"/>
</dbReference>
<feature type="domain" description="Cyclic nucleotide-binding" evidence="1">
    <location>
        <begin position="19"/>
        <end position="65"/>
    </location>
</feature>
<dbReference type="Proteomes" id="UP000236454">
    <property type="component" value="Unassembled WGS sequence"/>
</dbReference>
<evidence type="ECO:0000259" key="1">
    <source>
        <dbReference type="PROSITE" id="PS50042"/>
    </source>
</evidence>
<sequence length="202" mass="23225">MTQTTLQQANEILRGFISNFHLLSEQEIQLIIDNAKLKQYKKGEFLLKEGQVSQNCFFVLEGVIREFHLQDGEEKTTAFYLEQESVNAFSSALDQTPAQQNLIAAEDTWVTVGSQSLELAMCQQIPRLEHIIRKEVEKNTGILQRDFAKFIASSPAQRYQNLLDSKPQLFQRVPQHQIASYLGITPESLSRLRKRLLTQEEK</sequence>
<dbReference type="RefSeq" id="WP_090250467.1">
    <property type="nucleotide sequence ID" value="NZ_FPAS01000004.1"/>
</dbReference>
<dbReference type="InterPro" id="IPR018490">
    <property type="entry name" value="cNMP-bd_dom_sf"/>
</dbReference>
<gene>
    <name evidence="2" type="ORF">SAMN05216474_2452</name>
</gene>
<protein>
    <submittedName>
        <fullName evidence="2">cAMP-binding domain of CRP or a regulatory subunit of cAMP-dependent protein kinases</fullName>
    </submittedName>
</protein>
<dbReference type="SUPFAM" id="SSF51206">
    <property type="entry name" value="cAMP-binding domain-like"/>
    <property type="match status" value="1"/>
</dbReference>
<dbReference type="CDD" id="cd00038">
    <property type="entry name" value="CAP_ED"/>
    <property type="match status" value="1"/>
</dbReference>
<dbReference type="Gene3D" id="2.60.120.10">
    <property type="entry name" value="Jelly Rolls"/>
    <property type="match status" value="1"/>
</dbReference>
<keyword evidence="3" id="KW-1185">Reference proteome</keyword>
<dbReference type="PROSITE" id="PS50042">
    <property type="entry name" value="CNMP_BINDING_3"/>
    <property type="match status" value="1"/>
</dbReference>
<dbReference type="InterPro" id="IPR014710">
    <property type="entry name" value="RmlC-like_jellyroll"/>
</dbReference>
<accession>A0A1I7B125</accession>
<name>A0A1I7B125_9FLAO</name>
<dbReference type="AlphaFoldDB" id="A0A1I7B125"/>
<evidence type="ECO:0000313" key="3">
    <source>
        <dbReference type="Proteomes" id="UP000236454"/>
    </source>
</evidence>
<proteinExistence type="predicted"/>
<reference evidence="2 3" key="1">
    <citation type="submission" date="2016-10" db="EMBL/GenBank/DDBJ databases">
        <authorList>
            <person name="de Groot N.N."/>
        </authorList>
    </citation>
    <scope>NUCLEOTIDE SEQUENCE [LARGE SCALE GENOMIC DNA]</scope>
    <source>
        <strain evidence="2 3">CGMCC 1.7005</strain>
    </source>
</reference>
<organism evidence="2 3">
    <name type="scientific">Lishizhenia tianjinensis</name>
    <dbReference type="NCBI Taxonomy" id="477690"/>
    <lineage>
        <taxon>Bacteria</taxon>
        <taxon>Pseudomonadati</taxon>
        <taxon>Bacteroidota</taxon>
        <taxon>Flavobacteriia</taxon>
        <taxon>Flavobacteriales</taxon>
        <taxon>Crocinitomicaceae</taxon>
        <taxon>Lishizhenia</taxon>
    </lineage>
</organism>
<dbReference type="OrthoDB" id="663011at2"/>
<dbReference type="EMBL" id="FPAS01000004">
    <property type="protein sequence ID" value="SFT80887.1"/>
    <property type="molecule type" value="Genomic_DNA"/>
</dbReference>
<keyword evidence="2" id="KW-0418">Kinase</keyword>
<evidence type="ECO:0000313" key="2">
    <source>
        <dbReference type="EMBL" id="SFT80887.1"/>
    </source>
</evidence>
<dbReference type="InterPro" id="IPR000595">
    <property type="entry name" value="cNMP-bd_dom"/>
</dbReference>
<dbReference type="STRING" id="477690.SAMN05216474_2452"/>
<dbReference type="GO" id="GO:0016301">
    <property type="term" value="F:kinase activity"/>
    <property type="evidence" value="ECO:0007669"/>
    <property type="project" value="UniProtKB-KW"/>
</dbReference>